<accession>A0A1W2AI42</accession>
<sequence length="87" mass="10111">MSVLEKYVGTTSRDCKKFDRVRVPHTSDDRGFSSQRFFAHCVTLDPELAENNWERLSVYTPAVEFQELPIRLHRSLVKALRAMQVKA</sequence>
<proteinExistence type="predicted"/>
<evidence type="ECO:0000313" key="1">
    <source>
        <dbReference type="EMBL" id="SMC60294.1"/>
    </source>
</evidence>
<evidence type="ECO:0000313" key="2">
    <source>
        <dbReference type="Proteomes" id="UP000192330"/>
    </source>
</evidence>
<protein>
    <submittedName>
        <fullName evidence="1">Uncharacterized protein</fullName>
    </submittedName>
</protein>
<dbReference type="RefSeq" id="WP_143514499.1">
    <property type="nucleotide sequence ID" value="NZ_FWYD01000003.1"/>
</dbReference>
<name>A0A1W2AI42_9RHOB</name>
<dbReference type="Proteomes" id="UP000192330">
    <property type="component" value="Unassembled WGS sequence"/>
</dbReference>
<reference evidence="1 2" key="1">
    <citation type="submission" date="2017-04" db="EMBL/GenBank/DDBJ databases">
        <authorList>
            <person name="Afonso C.L."/>
            <person name="Miller P.J."/>
            <person name="Scott M.A."/>
            <person name="Spackman E."/>
            <person name="Goraichik I."/>
            <person name="Dimitrov K.M."/>
            <person name="Suarez D.L."/>
            <person name="Swayne D.E."/>
        </authorList>
    </citation>
    <scope>NUCLEOTIDE SEQUENCE [LARGE SCALE GENOMIC DNA]</scope>
    <source>
        <strain evidence="1 2">CGMCC 1.12644</strain>
    </source>
</reference>
<dbReference type="AlphaFoldDB" id="A0A1W2AI42"/>
<organism evidence="1 2">
    <name type="scientific">Primorskyibacter flagellatus</name>
    <dbReference type="NCBI Taxonomy" id="1387277"/>
    <lineage>
        <taxon>Bacteria</taxon>
        <taxon>Pseudomonadati</taxon>
        <taxon>Pseudomonadota</taxon>
        <taxon>Alphaproteobacteria</taxon>
        <taxon>Rhodobacterales</taxon>
        <taxon>Roseobacteraceae</taxon>
        <taxon>Primorskyibacter</taxon>
    </lineage>
</organism>
<keyword evidence="2" id="KW-1185">Reference proteome</keyword>
<gene>
    <name evidence="1" type="ORF">SAMN06295998_10335</name>
</gene>
<dbReference type="OrthoDB" id="9987856at2"/>
<dbReference type="EMBL" id="FWYD01000003">
    <property type="protein sequence ID" value="SMC60294.1"/>
    <property type="molecule type" value="Genomic_DNA"/>
</dbReference>